<dbReference type="InParanoid" id="A0A0C3ENI6"/>
<reference evidence="2" key="2">
    <citation type="submission" date="2015-01" db="EMBL/GenBank/DDBJ databases">
        <title>Evolutionary Origins and Diversification of the Mycorrhizal Mutualists.</title>
        <authorList>
            <consortium name="DOE Joint Genome Institute"/>
            <consortium name="Mycorrhizal Genomics Consortium"/>
            <person name="Kohler A."/>
            <person name="Kuo A."/>
            <person name="Nagy L.G."/>
            <person name="Floudas D."/>
            <person name="Copeland A."/>
            <person name="Barry K.W."/>
            <person name="Cichocki N."/>
            <person name="Veneault-Fourrey C."/>
            <person name="LaButti K."/>
            <person name="Lindquist E.A."/>
            <person name="Lipzen A."/>
            <person name="Lundell T."/>
            <person name="Morin E."/>
            <person name="Murat C."/>
            <person name="Riley R."/>
            <person name="Ohm R."/>
            <person name="Sun H."/>
            <person name="Tunlid A."/>
            <person name="Henrissat B."/>
            <person name="Grigoriev I.V."/>
            <person name="Hibbett D.S."/>
            <person name="Martin F."/>
        </authorList>
    </citation>
    <scope>NUCLEOTIDE SEQUENCE [LARGE SCALE GENOMIC DNA]</scope>
    <source>
        <strain evidence="2">F 1598</strain>
    </source>
</reference>
<dbReference type="Proteomes" id="UP000054166">
    <property type="component" value="Unassembled WGS sequence"/>
</dbReference>
<evidence type="ECO:0000313" key="1">
    <source>
        <dbReference type="EMBL" id="KIM74125.1"/>
    </source>
</evidence>
<gene>
    <name evidence="1" type="ORF">PILCRDRAFT_828545</name>
</gene>
<evidence type="ECO:0000313" key="2">
    <source>
        <dbReference type="Proteomes" id="UP000054166"/>
    </source>
</evidence>
<organism evidence="1 2">
    <name type="scientific">Piloderma croceum (strain F 1598)</name>
    <dbReference type="NCBI Taxonomy" id="765440"/>
    <lineage>
        <taxon>Eukaryota</taxon>
        <taxon>Fungi</taxon>
        <taxon>Dikarya</taxon>
        <taxon>Basidiomycota</taxon>
        <taxon>Agaricomycotina</taxon>
        <taxon>Agaricomycetes</taxon>
        <taxon>Agaricomycetidae</taxon>
        <taxon>Atheliales</taxon>
        <taxon>Atheliaceae</taxon>
        <taxon>Piloderma</taxon>
    </lineage>
</organism>
<proteinExistence type="predicted"/>
<accession>A0A0C3ENI6</accession>
<sequence>MQCNTNLKWLNERIKTTMLQLVFGIDLVTIVIRRPHLPAPFFTPTAVPTITHTSTTNTANAHAHLFAHFTSTSRITASSSWRLS</sequence>
<dbReference type="AlphaFoldDB" id="A0A0C3ENI6"/>
<reference evidence="1 2" key="1">
    <citation type="submission" date="2014-04" db="EMBL/GenBank/DDBJ databases">
        <authorList>
            <consortium name="DOE Joint Genome Institute"/>
            <person name="Kuo A."/>
            <person name="Tarkka M."/>
            <person name="Buscot F."/>
            <person name="Kohler A."/>
            <person name="Nagy L.G."/>
            <person name="Floudas D."/>
            <person name="Copeland A."/>
            <person name="Barry K.W."/>
            <person name="Cichocki N."/>
            <person name="Veneault-Fourrey C."/>
            <person name="LaButti K."/>
            <person name="Lindquist E.A."/>
            <person name="Lipzen A."/>
            <person name="Lundell T."/>
            <person name="Morin E."/>
            <person name="Murat C."/>
            <person name="Sun H."/>
            <person name="Tunlid A."/>
            <person name="Henrissat B."/>
            <person name="Grigoriev I.V."/>
            <person name="Hibbett D.S."/>
            <person name="Martin F."/>
            <person name="Nordberg H.P."/>
            <person name="Cantor M.N."/>
            <person name="Hua S.X."/>
        </authorList>
    </citation>
    <scope>NUCLEOTIDE SEQUENCE [LARGE SCALE GENOMIC DNA]</scope>
    <source>
        <strain evidence="1 2">F 1598</strain>
    </source>
</reference>
<dbReference type="HOGENOM" id="CLU_2528276_0_0_1"/>
<name>A0A0C3ENI6_PILCF</name>
<protein>
    <submittedName>
        <fullName evidence="1">Uncharacterized protein</fullName>
    </submittedName>
</protein>
<keyword evidence="2" id="KW-1185">Reference proteome</keyword>
<dbReference type="EMBL" id="KN833066">
    <property type="protein sequence ID" value="KIM74125.1"/>
    <property type="molecule type" value="Genomic_DNA"/>
</dbReference>